<organism evidence="1 2">
    <name type="scientific">Apiospora hydei</name>
    <dbReference type="NCBI Taxonomy" id="1337664"/>
    <lineage>
        <taxon>Eukaryota</taxon>
        <taxon>Fungi</taxon>
        <taxon>Dikarya</taxon>
        <taxon>Ascomycota</taxon>
        <taxon>Pezizomycotina</taxon>
        <taxon>Sordariomycetes</taxon>
        <taxon>Xylariomycetidae</taxon>
        <taxon>Amphisphaeriales</taxon>
        <taxon>Apiosporaceae</taxon>
        <taxon>Apiospora</taxon>
    </lineage>
</organism>
<dbReference type="RefSeq" id="XP_066668377.1">
    <property type="nucleotide sequence ID" value="XM_066813035.1"/>
</dbReference>
<accession>A0ABR1WD17</accession>
<dbReference type="GeneID" id="92046095"/>
<evidence type="ECO:0000313" key="2">
    <source>
        <dbReference type="Proteomes" id="UP001433268"/>
    </source>
</evidence>
<sequence>MPTWTWASVEGRCSYLPSAGEIEWQAVVSIDQTAVPATMRIKTWCRQVILDEDDAIQLDPDDPKTGLKGWGGDLDETYSWFPRQRDADSRREAICEAGEFTRVGVVFIRYSDKRDDPFKSKDEGAQEVVVLR</sequence>
<protein>
    <submittedName>
        <fullName evidence="1">Heterokaryon incompatibility protein-domain-containing protein</fullName>
    </submittedName>
</protein>
<evidence type="ECO:0000313" key="1">
    <source>
        <dbReference type="EMBL" id="KAK8080902.1"/>
    </source>
</evidence>
<name>A0ABR1WD17_9PEZI</name>
<dbReference type="EMBL" id="JAQQWN010000006">
    <property type="protein sequence ID" value="KAK8080902.1"/>
    <property type="molecule type" value="Genomic_DNA"/>
</dbReference>
<gene>
    <name evidence="1" type="ORF">PG997_008720</name>
</gene>
<dbReference type="Proteomes" id="UP001433268">
    <property type="component" value="Unassembled WGS sequence"/>
</dbReference>
<comment type="caution">
    <text evidence="1">The sequence shown here is derived from an EMBL/GenBank/DDBJ whole genome shotgun (WGS) entry which is preliminary data.</text>
</comment>
<reference evidence="1 2" key="1">
    <citation type="submission" date="2023-01" db="EMBL/GenBank/DDBJ databases">
        <title>Analysis of 21 Apiospora genomes using comparative genomics revels a genus with tremendous synthesis potential of carbohydrate active enzymes and secondary metabolites.</title>
        <authorList>
            <person name="Sorensen T."/>
        </authorList>
    </citation>
    <scope>NUCLEOTIDE SEQUENCE [LARGE SCALE GENOMIC DNA]</scope>
    <source>
        <strain evidence="1 2">CBS 114990</strain>
    </source>
</reference>
<keyword evidence="2" id="KW-1185">Reference proteome</keyword>
<proteinExistence type="predicted"/>